<evidence type="ECO:0000256" key="4">
    <source>
        <dbReference type="ARBA" id="ARBA00022728"/>
    </source>
</evidence>
<proteinExistence type="inferred from homology"/>
<feature type="region of interest" description="Disordered" evidence="8">
    <location>
        <begin position="231"/>
        <end position="253"/>
    </location>
</feature>
<reference evidence="10" key="1">
    <citation type="submission" date="2020-05" db="EMBL/GenBank/DDBJ databases">
        <title>Phylogenomic resolution of chytrid fungi.</title>
        <authorList>
            <person name="Stajich J.E."/>
            <person name="Amses K."/>
            <person name="Simmons R."/>
            <person name="Seto K."/>
            <person name="Myers J."/>
            <person name="Bonds A."/>
            <person name="Quandt C.A."/>
            <person name="Barry K."/>
            <person name="Liu P."/>
            <person name="Grigoriev I."/>
            <person name="Longcore J.E."/>
            <person name="James T.Y."/>
        </authorList>
    </citation>
    <scope>NUCLEOTIDE SEQUENCE</scope>
    <source>
        <strain evidence="10">JEL0379</strain>
    </source>
</reference>
<comment type="subcellular location">
    <subcellularLocation>
        <location evidence="1 7">Nucleus</location>
    </subcellularLocation>
</comment>
<comment type="subunit">
    <text evidence="7">Associated with the spliceosome.</text>
</comment>
<sequence length="606" mass="67716">MATSQSQKLSREDFKRQKVIEEQRKAGTLPAEVDPETGKDINPHIPHYISQAPWYLDIDHPTLKHQKYTPKDEGSINDWYARGARQGPAATKYRKGACENCGAISHKTRDCVERPRKQGAKWTGRDILADEVVQDVQLGFEAKRDRWNGYDPEEHVKLAEEWELVEDARRKLREQQLKDRERMIAEEAAKAAAGGSAGADGNTAEGENQTVLTEAEQAAKDALSAAAARAGASGAAVDSDDSDDDEDKYADRADVVGQKVDTKSRTTVRNLRIREDTAKYLLNLDVNSAYYDPKTRSMRDNPLKDAAADPRDLTYAGDNFLRWTGDAPNLGKLQAFAWQAEDRGKSVHMQANPTQAALLYDQYQDKKGAVSEKVKNSILAQYGGEEHLAAPPKELLLAQSEQYVEYSQTGRVIKGQEKAAVKSKYEEDVHPLNHTAVWGSWWEDGRWGYGCCHNLTRSAYCTGQAGIEAARASAQLMANHKNSTNDASDEADKPPKSLLDQYVLKAAKDGPSQDRLDRQKTQKARSERLGEGDVTIDAKKLKEAMEAEKKRKQQRDFESEERGGKRGKYTSGKETTEVTEEELEAYRLARAKTDDPMANYVDKDDE</sequence>
<feature type="compositionally biased region" description="Basic and acidic residues" evidence="8">
    <location>
        <begin position="506"/>
        <end position="564"/>
    </location>
</feature>
<organism evidence="10 11">
    <name type="scientific">Geranomyces variabilis</name>
    <dbReference type="NCBI Taxonomy" id="109894"/>
    <lineage>
        <taxon>Eukaryota</taxon>
        <taxon>Fungi</taxon>
        <taxon>Fungi incertae sedis</taxon>
        <taxon>Chytridiomycota</taxon>
        <taxon>Chytridiomycota incertae sedis</taxon>
        <taxon>Chytridiomycetes</taxon>
        <taxon>Spizellomycetales</taxon>
        <taxon>Powellomycetaceae</taxon>
        <taxon>Geranomyces</taxon>
    </lineage>
</organism>
<dbReference type="GO" id="GO:0000398">
    <property type="term" value="P:mRNA splicing, via spliceosome"/>
    <property type="evidence" value="ECO:0007669"/>
    <property type="project" value="UniProtKB-UniRule"/>
</dbReference>
<dbReference type="InterPro" id="IPR021715">
    <property type="entry name" value="Slu7_dom"/>
</dbReference>
<name>A0AAD5XL87_9FUNG</name>
<feature type="compositionally biased region" description="Basic and acidic residues" evidence="8">
    <location>
        <begin position="9"/>
        <end position="25"/>
    </location>
</feature>
<dbReference type="Pfam" id="PF11708">
    <property type="entry name" value="Slu7"/>
    <property type="match status" value="1"/>
</dbReference>
<evidence type="ECO:0000259" key="9">
    <source>
        <dbReference type="Pfam" id="PF11708"/>
    </source>
</evidence>
<comment type="function">
    <text evidence="7">Involved in pre-mRNA splicing.</text>
</comment>
<dbReference type="InterPro" id="IPR039974">
    <property type="entry name" value="Splicing_factor_SLU7"/>
</dbReference>
<protein>
    <recommendedName>
        <fullName evidence="7">Pre-mRNA-splicing factor SLU7</fullName>
    </recommendedName>
</protein>
<evidence type="ECO:0000256" key="2">
    <source>
        <dbReference type="ARBA" id="ARBA00007203"/>
    </source>
</evidence>
<gene>
    <name evidence="10" type="primary">SLU7</name>
    <name evidence="10" type="ORF">HDU87_006251</name>
</gene>
<feature type="domain" description="Pre-mRNA-splicing factor SLU7" evidence="9">
    <location>
        <begin position="138"/>
        <end position="440"/>
    </location>
</feature>
<evidence type="ECO:0000256" key="7">
    <source>
        <dbReference type="RuleBase" id="RU367071"/>
    </source>
</evidence>
<feature type="compositionally biased region" description="Low complexity" evidence="8">
    <location>
        <begin position="190"/>
        <end position="204"/>
    </location>
</feature>
<feature type="region of interest" description="Disordered" evidence="8">
    <location>
        <begin position="188"/>
        <end position="208"/>
    </location>
</feature>
<feature type="region of interest" description="Disordered" evidence="8">
    <location>
        <begin position="506"/>
        <end position="606"/>
    </location>
</feature>
<dbReference type="EMBL" id="JADGJQ010000052">
    <property type="protein sequence ID" value="KAJ3175431.1"/>
    <property type="molecule type" value="Genomic_DNA"/>
</dbReference>
<feature type="region of interest" description="Disordered" evidence="8">
    <location>
        <begin position="1"/>
        <end position="44"/>
    </location>
</feature>
<evidence type="ECO:0000313" key="10">
    <source>
        <dbReference type="EMBL" id="KAJ3175431.1"/>
    </source>
</evidence>
<keyword evidence="4 7" id="KW-0747">Spliceosome</keyword>
<keyword evidence="6 7" id="KW-0539">Nucleus</keyword>
<evidence type="ECO:0000256" key="6">
    <source>
        <dbReference type="ARBA" id="ARBA00023242"/>
    </source>
</evidence>
<dbReference type="PANTHER" id="PTHR12942">
    <property type="entry name" value="STEP II SPLICING FACTOR SLU7"/>
    <property type="match status" value="1"/>
</dbReference>
<keyword evidence="5 7" id="KW-0508">mRNA splicing</keyword>
<dbReference type="GO" id="GO:0005681">
    <property type="term" value="C:spliceosomal complex"/>
    <property type="evidence" value="ECO:0007669"/>
    <property type="project" value="UniProtKB-UniRule"/>
</dbReference>
<comment type="similarity">
    <text evidence="2 7">Belongs to the SLU7 family.</text>
</comment>
<dbReference type="PANTHER" id="PTHR12942:SF2">
    <property type="entry name" value="PRE-MRNA-SPLICING FACTOR SLU7"/>
    <property type="match status" value="1"/>
</dbReference>
<keyword evidence="3 7" id="KW-0507">mRNA processing</keyword>
<dbReference type="AlphaFoldDB" id="A0AAD5XL87"/>
<dbReference type="GO" id="GO:0030628">
    <property type="term" value="F:pre-mRNA 3'-splice site binding"/>
    <property type="evidence" value="ECO:0007669"/>
    <property type="project" value="UniProtKB-UniRule"/>
</dbReference>
<evidence type="ECO:0000313" key="11">
    <source>
        <dbReference type="Proteomes" id="UP001212152"/>
    </source>
</evidence>
<evidence type="ECO:0000256" key="3">
    <source>
        <dbReference type="ARBA" id="ARBA00022664"/>
    </source>
</evidence>
<feature type="compositionally biased region" description="Basic and acidic residues" evidence="8">
    <location>
        <begin position="584"/>
        <end position="595"/>
    </location>
</feature>
<accession>A0AAD5XL87</accession>
<comment type="caution">
    <text evidence="10">The sequence shown here is derived from an EMBL/GenBank/DDBJ whole genome shotgun (WGS) entry which is preliminary data.</text>
</comment>
<evidence type="ECO:0000256" key="5">
    <source>
        <dbReference type="ARBA" id="ARBA00023187"/>
    </source>
</evidence>
<feature type="compositionally biased region" description="Acidic residues" evidence="8">
    <location>
        <begin position="238"/>
        <end position="248"/>
    </location>
</feature>
<dbReference type="Proteomes" id="UP001212152">
    <property type="component" value="Unassembled WGS sequence"/>
</dbReference>
<evidence type="ECO:0000256" key="1">
    <source>
        <dbReference type="ARBA" id="ARBA00004123"/>
    </source>
</evidence>
<keyword evidence="11" id="KW-1185">Reference proteome</keyword>
<evidence type="ECO:0000256" key="8">
    <source>
        <dbReference type="SAM" id="MobiDB-lite"/>
    </source>
</evidence>